<dbReference type="Gene3D" id="3.40.1660.10">
    <property type="entry name" value="EreA-like (biosynthetic domain)"/>
    <property type="match status" value="1"/>
</dbReference>
<dbReference type="STRING" id="578942.SAMN05216289_12439"/>
<dbReference type="SUPFAM" id="SSF159501">
    <property type="entry name" value="EreA/ChaN-like"/>
    <property type="match status" value="1"/>
</dbReference>
<dbReference type="PANTHER" id="PTHR31299:SF0">
    <property type="entry name" value="ESTERASE, PUTATIVE (AFU_ORTHOLOGUE AFUA_1G05850)-RELATED"/>
    <property type="match status" value="1"/>
</dbReference>
<organism evidence="1 2">
    <name type="scientific">Dokdonella immobilis</name>
    <dbReference type="NCBI Taxonomy" id="578942"/>
    <lineage>
        <taxon>Bacteria</taxon>
        <taxon>Pseudomonadati</taxon>
        <taxon>Pseudomonadota</taxon>
        <taxon>Gammaproteobacteria</taxon>
        <taxon>Lysobacterales</taxon>
        <taxon>Rhodanobacteraceae</taxon>
        <taxon>Dokdonella</taxon>
    </lineage>
</organism>
<dbReference type="PANTHER" id="PTHR31299">
    <property type="entry name" value="ESTERASE, PUTATIVE (AFU_ORTHOLOGUE AFUA_1G05850)-RELATED"/>
    <property type="match status" value="1"/>
</dbReference>
<dbReference type="Pfam" id="PF05139">
    <property type="entry name" value="Erythro_esteras"/>
    <property type="match status" value="1"/>
</dbReference>
<name>A0A1I4ZBC2_9GAMM</name>
<accession>A0A1I4ZBC2</accession>
<dbReference type="RefSeq" id="WP_092409264.1">
    <property type="nucleotide sequence ID" value="NZ_FOVF01000024.1"/>
</dbReference>
<evidence type="ECO:0000313" key="2">
    <source>
        <dbReference type="Proteomes" id="UP000198575"/>
    </source>
</evidence>
<dbReference type="AlphaFoldDB" id="A0A1I4ZBC2"/>
<dbReference type="InterPro" id="IPR014622">
    <property type="entry name" value="UCP036794_erythomycin"/>
</dbReference>
<sequence length="443" mass="50584">MTTRHPTLHNLIREHARVLDDGDRDYDALLEMVGERPFVLLGEASHGTHEFYAMRAAITRRLIVELGFDAVAVEADWPDALRLDRYARGGDVDTLDEAFGDFQRFPTWMWRNGDVRRFIDWLRSHNDARSADARVGFFGLDLYSLYRSAEAVVAYLEGIDPDQAAIARRVYACLDHVREPQDYAYEAAHGLRPSCREGATRLLQELLRNGPAYLAGDGRAARDAQFFAERNAHVVRNAERYYRETFGGRVHTWNLRDAHMLDTLLALRTHLRDEGRKGRIVVWAHNSHLGDARATEMGRNGEWNVGQLVRERVGEDQALLVGFTTYTGHVTAARDWDAPAERRWVRPAHPDSIEYTFHRSGRDRFFLPLRGAVAGALSGPLLERAIGVVYRPETERMSHYFDASVGAQFDAVFHLDETSVVEPFDVTRHWQHHEVAETWPTGL</sequence>
<dbReference type="CDD" id="cd14728">
    <property type="entry name" value="Ere-like"/>
    <property type="match status" value="1"/>
</dbReference>
<evidence type="ECO:0000313" key="1">
    <source>
        <dbReference type="EMBL" id="SFN47488.1"/>
    </source>
</evidence>
<dbReference type="Gene3D" id="1.20.1440.30">
    <property type="entry name" value="Biosynthetic Protein domain"/>
    <property type="match status" value="1"/>
</dbReference>
<dbReference type="OrthoDB" id="9810066at2"/>
<dbReference type="Proteomes" id="UP000198575">
    <property type="component" value="Unassembled WGS sequence"/>
</dbReference>
<dbReference type="InterPro" id="IPR052036">
    <property type="entry name" value="Hydrolase/PRTase-associated"/>
</dbReference>
<protein>
    <submittedName>
        <fullName evidence="1">Erythromycin esterase homolog</fullName>
    </submittedName>
</protein>
<dbReference type="Gene3D" id="3.30.1870.10">
    <property type="entry name" value="EreA-like, domain 2"/>
    <property type="match status" value="1"/>
</dbReference>
<reference evidence="1 2" key="1">
    <citation type="submission" date="2016-10" db="EMBL/GenBank/DDBJ databases">
        <authorList>
            <person name="de Groot N.N."/>
        </authorList>
    </citation>
    <scope>NUCLEOTIDE SEQUENCE [LARGE SCALE GENOMIC DNA]</scope>
    <source>
        <strain evidence="1 2">CGMCC 1.7659</strain>
    </source>
</reference>
<gene>
    <name evidence="1" type="ORF">SAMN05216289_12439</name>
</gene>
<dbReference type="InterPro" id="IPR007815">
    <property type="entry name" value="Emycin_Estase"/>
</dbReference>
<dbReference type="GO" id="GO:0046677">
    <property type="term" value="P:response to antibiotic"/>
    <property type="evidence" value="ECO:0007669"/>
    <property type="project" value="InterPro"/>
</dbReference>
<dbReference type="EMBL" id="FOVF01000024">
    <property type="protein sequence ID" value="SFN47488.1"/>
    <property type="molecule type" value="Genomic_DNA"/>
</dbReference>
<proteinExistence type="predicted"/>
<keyword evidence="2" id="KW-1185">Reference proteome</keyword>
<dbReference type="PIRSF" id="PIRSF036794">
    <property type="entry name" value="UCP_erythr_ester"/>
    <property type="match status" value="1"/>
</dbReference>